<evidence type="ECO:0000256" key="2">
    <source>
        <dbReference type="ARBA" id="ARBA00023186"/>
    </source>
</evidence>
<dbReference type="Proteomes" id="UP001153069">
    <property type="component" value="Unassembled WGS sequence"/>
</dbReference>
<dbReference type="GO" id="GO:0016272">
    <property type="term" value="C:prefoldin complex"/>
    <property type="evidence" value="ECO:0007669"/>
    <property type="project" value="UniProtKB-UniRule"/>
</dbReference>
<dbReference type="CDD" id="cd23156">
    <property type="entry name" value="Prefoldin_3"/>
    <property type="match status" value="1"/>
</dbReference>
<accession>A0A9N8HB74</accession>
<dbReference type="PANTHER" id="PTHR12409:SF0">
    <property type="entry name" value="PREFOLDIN SUBUNIT 3"/>
    <property type="match status" value="1"/>
</dbReference>
<evidence type="ECO:0000256" key="3">
    <source>
        <dbReference type="PIRNR" id="PIRNR016396"/>
    </source>
</evidence>
<comment type="function">
    <text evidence="3">Binds specifically to cytosolic chaperonin (c-CPN) and transfers target proteins to it. Binds to nascent polypeptide chain and promotes folding in an environment in which there are many competing pathways for nonnative proteins.</text>
</comment>
<dbReference type="FunFam" id="1.10.287.370:FF:000001">
    <property type="entry name" value="Prefoldin subunit 3"/>
    <property type="match status" value="1"/>
</dbReference>
<dbReference type="EMBL" id="CAICTM010000324">
    <property type="protein sequence ID" value="CAB9507926.1"/>
    <property type="molecule type" value="Genomic_DNA"/>
</dbReference>
<reference evidence="5" key="1">
    <citation type="submission" date="2020-06" db="EMBL/GenBank/DDBJ databases">
        <authorList>
            <consortium name="Plant Systems Biology data submission"/>
        </authorList>
    </citation>
    <scope>NUCLEOTIDE SEQUENCE</scope>
    <source>
        <strain evidence="5">D6</strain>
    </source>
</reference>
<organism evidence="5 6">
    <name type="scientific">Seminavis robusta</name>
    <dbReference type="NCBI Taxonomy" id="568900"/>
    <lineage>
        <taxon>Eukaryota</taxon>
        <taxon>Sar</taxon>
        <taxon>Stramenopiles</taxon>
        <taxon>Ochrophyta</taxon>
        <taxon>Bacillariophyta</taxon>
        <taxon>Bacillariophyceae</taxon>
        <taxon>Bacillariophycidae</taxon>
        <taxon>Naviculales</taxon>
        <taxon>Naviculaceae</taxon>
        <taxon>Seminavis</taxon>
    </lineage>
</organism>
<dbReference type="GO" id="GO:0007021">
    <property type="term" value="P:tubulin complex assembly"/>
    <property type="evidence" value="ECO:0007669"/>
    <property type="project" value="TreeGrafter"/>
</dbReference>
<keyword evidence="2 3" id="KW-0143">Chaperone</keyword>
<dbReference type="GO" id="GO:0015631">
    <property type="term" value="F:tubulin binding"/>
    <property type="evidence" value="ECO:0007669"/>
    <property type="project" value="TreeGrafter"/>
</dbReference>
<dbReference type="PANTHER" id="PTHR12409">
    <property type="entry name" value="PREFOLDIN SUBUNIT 3"/>
    <property type="match status" value="1"/>
</dbReference>
<dbReference type="OrthoDB" id="6375174at2759"/>
<comment type="similarity">
    <text evidence="1 3">Belongs to the prefoldin subunit alpha family.</text>
</comment>
<evidence type="ECO:0000313" key="5">
    <source>
        <dbReference type="EMBL" id="CAB9507926.1"/>
    </source>
</evidence>
<feature type="compositionally biased region" description="Low complexity" evidence="4">
    <location>
        <begin position="1"/>
        <end position="13"/>
    </location>
</feature>
<evidence type="ECO:0000256" key="4">
    <source>
        <dbReference type="SAM" id="MobiDB-lite"/>
    </source>
</evidence>
<dbReference type="Pfam" id="PF02996">
    <property type="entry name" value="Prefoldin"/>
    <property type="match status" value="1"/>
</dbReference>
<gene>
    <name evidence="5" type="ORF">SEMRO_325_G117900.1</name>
</gene>
<protein>
    <recommendedName>
        <fullName evidence="3">Prefoldin subunit 3</fullName>
    </recommendedName>
</protein>
<keyword evidence="6" id="KW-1185">Reference proteome</keyword>
<dbReference type="SUPFAM" id="SSF46579">
    <property type="entry name" value="Prefoldin"/>
    <property type="match status" value="1"/>
</dbReference>
<dbReference type="AlphaFoldDB" id="A0A9N8HB74"/>
<sequence>MSEAKTADATAATEGEENIPDMSLLSITDGENERGIPVVKFIDDVGAFAESFTPPASAELLIGAYTELHSKFKTYEISLTQKQANLKSKIPEMETSLALVKSLQKKRDDKETIITRYSLADDVYGKAELDLDQGSVNLWLGANVMLEYTYEDAIEFLSKNEQLARKEFGEVKNDLAFVRDQIVTSEVSMTRIFNWDVRKKRVEKVQGGGDEAK</sequence>
<dbReference type="InterPro" id="IPR016655">
    <property type="entry name" value="PFD3"/>
</dbReference>
<dbReference type="GO" id="GO:0007017">
    <property type="term" value="P:microtubule-based process"/>
    <property type="evidence" value="ECO:0007669"/>
    <property type="project" value="TreeGrafter"/>
</dbReference>
<feature type="region of interest" description="Disordered" evidence="4">
    <location>
        <begin position="1"/>
        <end position="23"/>
    </location>
</feature>
<dbReference type="Gene3D" id="1.10.287.370">
    <property type="match status" value="1"/>
</dbReference>
<evidence type="ECO:0000313" key="6">
    <source>
        <dbReference type="Proteomes" id="UP001153069"/>
    </source>
</evidence>
<comment type="caution">
    <text evidence="5">The sequence shown here is derived from an EMBL/GenBank/DDBJ whole genome shotgun (WGS) entry which is preliminary data.</text>
</comment>
<evidence type="ECO:0000256" key="1">
    <source>
        <dbReference type="ARBA" id="ARBA00010048"/>
    </source>
</evidence>
<name>A0A9N8HB74_9STRA</name>
<comment type="subunit">
    <text evidence="3">Heterohexamer of two PFD-alpha type and four PFD-beta type subunits.</text>
</comment>
<dbReference type="InterPro" id="IPR004127">
    <property type="entry name" value="Prefoldin_subunit_alpha"/>
</dbReference>
<dbReference type="PIRSF" id="PIRSF016396">
    <property type="entry name" value="Prefoldin_subunit_3"/>
    <property type="match status" value="1"/>
</dbReference>
<proteinExistence type="inferred from homology"/>
<dbReference type="GO" id="GO:0006457">
    <property type="term" value="P:protein folding"/>
    <property type="evidence" value="ECO:0007669"/>
    <property type="project" value="UniProtKB-UniRule"/>
</dbReference>
<dbReference type="InterPro" id="IPR009053">
    <property type="entry name" value="Prefoldin"/>
</dbReference>
<dbReference type="GO" id="GO:0005737">
    <property type="term" value="C:cytoplasm"/>
    <property type="evidence" value="ECO:0007669"/>
    <property type="project" value="TreeGrafter"/>
</dbReference>